<evidence type="ECO:0000313" key="2">
    <source>
        <dbReference type="EMBL" id="PVM91794.1"/>
    </source>
</evidence>
<feature type="transmembrane region" description="Helical" evidence="1">
    <location>
        <begin position="37"/>
        <end position="58"/>
    </location>
</feature>
<reference evidence="2 3" key="1">
    <citation type="submission" date="2018-04" db="EMBL/GenBank/DDBJ databases">
        <title>The genome sequence of Caulobacter sp. 744.</title>
        <authorList>
            <person name="Gao J."/>
            <person name="Sun J."/>
        </authorList>
    </citation>
    <scope>NUCLEOTIDE SEQUENCE [LARGE SCALE GENOMIC DNA]</scope>
    <source>
        <strain evidence="2 3">774</strain>
    </source>
</reference>
<evidence type="ECO:0000313" key="3">
    <source>
        <dbReference type="Proteomes" id="UP000245073"/>
    </source>
</evidence>
<protein>
    <submittedName>
        <fullName evidence="2">Thiol reductant ABC exporter subunit CydD</fullName>
    </submittedName>
</protein>
<accession>A0A2T9K767</accession>
<comment type="caution">
    <text evidence="2">The sequence shown here is derived from an EMBL/GenBank/DDBJ whole genome shotgun (WGS) entry which is preliminary data.</text>
</comment>
<gene>
    <name evidence="2" type="ORF">DDF67_06015</name>
</gene>
<keyword evidence="1" id="KW-0472">Membrane</keyword>
<name>A0A2T9K767_9CAUL</name>
<dbReference type="AlphaFoldDB" id="A0A2T9K767"/>
<dbReference type="EMBL" id="QDKQ01000028">
    <property type="protein sequence ID" value="PVM91794.1"/>
    <property type="molecule type" value="Genomic_DNA"/>
</dbReference>
<feature type="transmembrane region" description="Helical" evidence="1">
    <location>
        <begin position="12"/>
        <end position="31"/>
    </location>
</feature>
<dbReference type="Proteomes" id="UP000245073">
    <property type="component" value="Unassembled WGS sequence"/>
</dbReference>
<proteinExistence type="predicted"/>
<keyword evidence="1" id="KW-1133">Transmembrane helix</keyword>
<organism evidence="2 3">
    <name type="scientific">Caulobacter endophyticus</name>
    <dbReference type="NCBI Taxonomy" id="2172652"/>
    <lineage>
        <taxon>Bacteria</taxon>
        <taxon>Pseudomonadati</taxon>
        <taxon>Pseudomonadota</taxon>
        <taxon>Alphaproteobacteria</taxon>
        <taxon>Caulobacterales</taxon>
        <taxon>Caulobacteraceae</taxon>
        <taxon>Caulobacter</taxon>
    </lineage>
</organism>
<keyword evidence="1" id="KW-0812">Transmembrane</keyword>
<sequence length="81" mass="8033">MTSAFGRAAAAWRLADVVGAAGFAAGLAFGVDALTRSLAEALPFLALALVSALARGFLAAKATHAGAQAAARAKAHARREA</sequence>
<keyword evidence="3" id="KW-1185">Reference proteome</keyword>
<feature type="non-terminal residue" evidence="2">
    <location>
        <position position="81"/>
    </location>
</feature>
<evidence type="ECO:0000256" key="1">
    <source>
        <dbReference type="SAM" id="Phobius"/>
    </source>
</evidence>